<evidence type="ECO:0000259" key="1">
    <source>
        <dbReference type="Pfam" id="PF24764"/>
    </source>
</evidence>
<dbReference type="Proteomes" id="UP000076532">
    <property type="component" value="Unassembled WGS sequence"/>
</dbReference>
<dbReference type="InterPro" id="IPR058913">
    <property type="entry name" value="Integrase_dom_put"/>
</dbReference>
<name>A0A167X2W3_9AGAM</name>
<dbReference type="EMBL" id="KV417774">
    <property type="protein sequence ID" value="KZP06766.1"/>
    <property type="molecule type" value="Genomic_DNA"/>
</dbReference>
<sequence length="414" mass="46994">MSNNSTGRNQYTNCPPVNDERTQQLLTKYHRCGITNRDIISDLLLQEIPSITMSPPTVAQRMRGLGLSASGATTKMLPETVKRQLVLDEMGKDPLAKLGPRTVKDNIRDETGIHLTRDYITAEMLTHNYAGFDVREPGAKKVHRTPLVSLGPHHEWSGDGHDKLAAIGFPIWALRDVWSSCWLGIWVVPNNRLKNVIAYLYLSLVYELGGIPLQSTTDCGSETTDMYGFANALRELFASHLPIDELPAHRFLKSIHNITIERGWLRLRIQWGDNVKVFWEAGAGIYNASDPQQYELVQYLWSTLIQEELDTLKERFNNHIVRKDKEKKLPSGTSPWMAYTLHEKYGGQNCLQPVDRDFVKSVMEDLGGEDLIRFVSVEYAALAADVMEYVGFGKLTFHNVWLVFSAMMPILYPK</sequence>
<evidence type="ECO:0000313" key="2">
    <source>
        <dbReference type="EMBL" id="KZP06766.1"/>
    </source>
</evidence>
<keyword evidence="3" id="KW-1185">Reference proteome</keyword>
<dbReference type="Pfam" id="PF24764">
    <property type="entry name" value="rva_4"/>
    <property type="match status" value="1"/>
</dbReference>
<dbReference type="PANTHER" id="PTHR46177:SF1">
    <property type="entry name" value="INTEGRASE CATALYTIC DOMAIN-CONTAINING PROTEIN"/>
    <property type="match status" value="1"/>
</dbReference>
<accession>A0A167X2W3</accession>
<dbReference type="OrthoDB" id="5392716at2759"/>
<evidence type="ECO:0000313" key="3">
    <source>
        <dbReference type="Proteomes" id="UP000076532"/>
    </source>
</evidence>
<proteinExistence type="predicted"/>
<dbReference type="STRING" id="436010.A0A167X2W3"/>
<protein>
    <recommendedName>
        <fullName evidence="1">Integrase core domain-containing protein</fullName>
    </recommendedName>
</protein>
<organism evidence="2 3">
    <name type="scientific">Athelia psychrophila</name>
    <dbReference type="NCBI Taxonomy" id="1759441"/>
    <lineage>
        <taxon>Eukaryota</taxon>
        <taxon>Fungi</taxon>
        <taxon>Dikarya</taxon>
        <taxon>Basidiomycota</taxon>
        <taxon>Agaricomycotina</taxon>
        <taxon>Agaricomycetes</taxon>
        <taxon>Agaricomycetidae</taxon>
        <taxon>Atheliales</taxon>
        <taxon>Atheliaceae</taxon>
        <taxon>Athelia</taxon>
    </lineage>
</organism>
<feature type="domain" description="Integrase core" evidence="1">
    <location>
        <begin position="152"/>
        <end position="327"/>
    </location>
</feature>
<gene>
    <name evidence="2" type="ORF">FIBSPDRAFT_914630</name>
</gene>
<dbReference type="AlphaFoldDB" id="A0A167X2W3"/>
<dbReference type="PANTHER" id="PTHR46177">
    <property type="entry name" value="INTEGRASE CATALYTIC DOMAIN-CONTAINING PROTEIN"/>
    <property type="match status" value="1"/>
</dbReference>
<reference evidence="2 3" key="1">
    <citation type="journal article" date="2016" name="Mol. Biol. Evol.">
        <title>Comparative Genomics of Early-Diverging Mushroom-Forming Fungi Provides Insights into the Origins of Lignocellulose Decay Capabilities.</title>
        <authorList>
            <person name="Nagy L.G."/>
            <person name="Riley R."/>
            <person name="Tritt A."/>
            <person name="Adam C."/>
            <person name="Daum C."/>
            <person name="Floudas D."/>
            <person name="Sun H."/>
            <person name="Yadav J.S."/>
            <person name="Pangilinan J."/>
            <person name="Larsson K.H."/>
            <person name="Matsuura K."/>
            <person name="Barry K."/>
            <person name="Labutti K."/>
            <person name="Kuo R."/>
            <person name="Ohm R.A."/>
            <person name="Bhattacharya S.S."/>
            <person name="Shirouzu T."/>
            <person name="Yoshinaga Y."/>
            <person name="Martin F.M."/>
            <person name="Grigoriev I.V."/>
            <person name="Hibbett D.S."/>
        </authorList>
    </citation>
    <scope>NUCLEOTIDE SEQUENCE [LARGE SCALE GENOMIC DNA]</scope>
    <source>
        <strain evidence="2 3">CBS 109695</strain>
    </source>
</reference>